<feature type="chain" id="PRO_5043199276" evidence="1">
    <location>
        <begin position="20"/>
        <end position="185"/>
    </location>
</feature>
<feature type="signal peptide" evidence="1">
    <location>
        <begin position="1"/>
        <end position="19"/>
    </location>
</feature>
<comment type="caution">
    <text evidence="2">The sequence shown here is derived from an EMBL/GenBank/DDBJ whole genome shotgun (WGS) entry which is preliminary data.</text>
</comment>
<dbReference type="EMBL" id="QZBU01001046">
    <property type="protein sequence ID" value="TIA56925.1"/>
    <property type="molecule type" value="Genomic_DNA"/>
</dbReference>
<proteinExistence type="predicted"/>
<dbReference type="Proteomes" id="UP000304947">
    <property type="component" value="Unassembled WGS sequence"/>
</dbReference>
<name>A0A4V4LP70_AURPU</name>
<protein>
    <submittedName>
        <fullName evidence="2">Uncharacterized protein</fullName>
    </submittedName>
</protein>
<gene>
    <name evidence="2" type="ORF">D6C83_03922</name>
</gene>
<evidence type="ECO:0000313" key="2">
    <source>
        <dbReference type="EMBL" id="TIA56925.1"/>
    </source>
</evidence>
<evidence type="ECO:0000313" key="3">
    <source>
        <dbReference type="Proteomes" id="UP000304947"/>
    </source>
</evidence>
<evidence type="ECO:0000256" key="1">
    <source>
        <dbReference type="SAM" id="SignalP"/>
    </source>
</evidence>
<reference evidence="2 3" key="1">
    <citation type="submission" date="2018-10" db="EMBL/GenBank/DDBJ databases">
        <title>Fifty Aureobasidium pullulans genomes reveal a recombining polyextremotolerant generalist.</title>
        <authorList>
            <person name="Gostincar C."/>
            <person name="Turk M."/>
            <person name="Zajc J."/>
            <person name="Gunde-Cimerman N."/>
        </authorList>
    </citation>
    <scope>NUCLEOTIDE SEQUENCE [LARGE SCALE GENOMIC DNA]</scope>
    <source>
        <strain evidence="2 3">EXF-3380</strain>
    </source>
</reference>
<dbReference type="AlphaFoldDB" id="A0A4V4LP70"/>
<organism evidence="2 3">
    <name type="scientific">Aureobasidium pullulans</name>
    <name type="common">Black yeast</name>
    <name type="synonym">Pullularia pullulans</name>
    <dbReference type="NCBI Taxonomy" id="5580"/>
    <lineage>
        <taxon>Eukaryota</taxon>
        <taxon>Fungi</taxon>
        <taxon>Dikarya</taxon>
        <taxon>Ascomycota</taxon>
        <taxon>Pezizomycotina</taxon>
        <taxon>Dothideomycetes</taxon>
        <taxon>Dothideomycetidae</taxon>
        <taxon>Dothideales</taxon>
        <taxon>Saccotheciaceae</taxon>
        <taxon>Aureobasidium</taxon>
    </lineage>
</organism>
<accession>A0A4V4LP70</accession>
<keyword evidence="1" id="KW-0732">Signal</keyword>
<sequence>MFFAKTIVAAFAVVGSVSALPVQKRDDAVIGDPASVLPFAVPSLTSAKLTYLEWTDPLDDLLTNVQGGLRGGLDFLSIPSGSSKTKRDDAVIGDPASALSSTTPAISISDTDTMQKQDPLDDLLTNVQGGLRGGLDFLSIPSGSSDKKKRDVIGDAANPLDDLLTNVDSGIEGFFDFLGAGGKKE</sequence>